<dbReference type="SUPFAM" id="SSF143422">
    <property type="entry name" value="Transposase IS200-like"/>
    <property type="match status" value="1"/>
</dbReference>
<dbReference type="GO" id="GO:0043565">
    <property type="term" value="F:sequence-specific DNA binding"/>
    <property type="evidence" value="ECO:0007669"/>
    <property type="project" value="TreeGrafter"/>
</dbReference>
<dbReference type="InterPro" id="IPR036515">
    <property type="entry name" value="Transposase_17_sf"/>
</dbReference>
<dbReference type="AlphaFoldDB" id="A0A4R6ZWV6"/>
<dbReference type="GO" id="GO:0006313">
    <property type="term" value="P:DNA transposition"/>
    <property type="evidence" value="ECO:0007669"/>
    <property type="project" value="InterPro"/>
</dbReference>
<dbReference type="PANTHER" id="PTHR36966:SF1">
    <property type="entry name" value="REP-ASSOCIATED TYROSINE TRANSPOSASE"/>
    <property type="match status" value="1"/>
</dbReference>
<organism evidence="2 3">
    <name type="scientific">Halomonas ventosae</name>
    <dbReference type="NCBI Taxonomy" id="229007"/>
    <lineage>
        <taxon>Bacteria</taxon>
        <taxon>Pseudomonadati</taxon>
        <taxon>Pseudomonadota</taxon>
        <taxon>Gammaproteobacteria</taxon>
        <taxon>Oceanospirillales</taxon>
        <taxon>Halomonadaceae</taxon>
        <taxon>Halomonas</taxon>
    </lineage>
</organism>
<dbReference type="OrthoDB" id="9794403at2"/>
<gene>
    <name evidence="2" type="ORF">DFP85_10133</name>
</gene>
<evidence type="ECO:0000313" key="2">
    <source>
        <dbReference type="EMBL" id="TDR57218.1"/>
    </source>
</evidence>
<dbReference type="Pfam" id="PF01797">
    <property type="entry name" value="Y1_Tnp"/>
    <property type="match status" value="1"/>
</dbReference>
<dbReference type="InterPro" id="IPR052715">
    <property type="entry name" value="RAYT_transposase"/>
</dbReference>
<accession>A0A4R6ZWV6</accession>
<reference evidence="2 3" key="1">
    <citation type="submission" date="2019-03" db="EMBL/GenBank/DDBJ databases">
        <title>Genomic Encyclopedia of Type Strains, Phase III (KMG-III): the genomes of soil and plant-associated and newly described type strains.</title>
        <authorList>
            <person name="Whitman W."/>
        </authorList>
    </citation>
    <scope>NUCLEOTIDE SEQUENCE [LARGE SCALE GENOMIC DNA]</scope>
    <source>
        <strain evidence="2 3">CECT 5797</strain>
    </source>
</reference>
<name>A0A4R6ZWV6_9GAMM</name>
<dbReference type="PANTHER" id="PTHR36966">
    <property type="entry name" value="REP-ASSOCIATED TYROSINE TRANSPOSASE"/>
    <property type="match status" value="1"/>
</dbReference>
<dbReference type="RefSeq" id="WP_133633769.1">
    <property type="nucleotide sequence ID" value="NZ_SNZJ01000001.1"/>
</dbReference>
<sequence length="145" mass="16766">MPQPHSHDLRKGRRSIPGYCYLLTIVTQDRKPHFSNAIRASLACRYLYCDAVHRHVDTLSFVLMPDHLHWLIQLKGSSISTAVKLYKAKVARDIGEAVWQRGFHDHALRKEEDLKSVARYIVANPLRAGLVDNIMDYPYWNAAWL</sequence>
<proteinExistence type="predicted"/>
<comment type="caution">
    <text evidence="2">The sequence shown here is derived from an EMBL/GenBank/DDBJ whole genome shotgun (WGS) entry which is preliminary data.</text>
</comment>
<evidence type="ECO:0000259" key="1">
    <source>
        <dbReference type="SMART" id="SM01321"/>
    </source>
</evidence>
<dbReference type="InterPro" id="IPR002686">
    <property type="entry name" value="Transposase_17"/>
</dbReference>
<dbReference type="Gene3D" id="3.30.70.1290">
    <property type="entry name" value="Transposase IS200-like"/>
    <property type="match status" value="1"/>
</dbReference>
<evidence type="ECO:0000313" key="3">
    <source>
        <dbReference type="Proteomes" id="UP000295212"/>
    </source>
</evidence>
<feature type="domain" description="Transposase IS200-like" evidence="1">
    <location>
        <begin position="16"/>
        <end position="124"/>
    </location>
</feature>
<protein>
    <submittedName>
        <fullName evidence="2">REP element-mobilizing transposase RayT</fullName>
    </submittedName>
</protein>
<dbReference type="SMART" id="SM01321">
    <property type="entry name" value="Y1_Tnp"/>
    <property type="match status" value="1"/>
</dbReference>
<dbReference type="Proteomes" id="UP000295212">
    <property type="component" value="Unassembled WGS sequence"/>
</dbReference>
<dbReference type="GO" id="GO:0004803">
    <property type="term" value="F:transposase activity"/>
    <property type="evidence" value="ECO:0007669"/>
    <property type="project" value="InterPro"/>
</dbReference>
<dbReference type="EMBL" id="SNZJ01000001">
    <property type="protein sequence ID" value="TDR57218.1"/>
    <property type="molecule type" value="Genomic_DNA"/>
</dbReference>
<dbReference type="NCBIfam" id="NF047646">
    <property type="entry name" value="REP_Tyr_transpos"/>
    <property type="match status" value="1"/>
</dbReference>